<evidence type="ECO:0000256" key="8">
    <source>
        <dbReference type="RuleBase" id="RU003943"/>
    </source>
</evidence>
<evidence type="ECO:0000256" key="3">
    <source>
        <dbReference type="ARBA" id="ARBA00022448"/>
    </source>
</evidence>
<evidence type="ECO:0000313" key="11">
    <source>
        <dbReference type="Proteomes" id="UP000522163"/>
    </source>
</evidence>
<dbReference type="PANTHER" id="PTHR30477">
    <property type="entry name" value="ABC-TRANSPORTER METAL-BINDING PROTEIN"/>
    <property type="match status" value="1"/>
</dbReference>
<dbReference type="Proteomes" id="UP000522163">
    <property type="component" value="Unassembled WGS sequence"/>
</dbReference>
<evidence type="ECO:0000256" key="1">
    <source>
        <dbReference type="ARBA" id="ARBA00004651"/>
    </source>
</evidence>
<dbReference type="PANTHER" id="PTHR30477:SF3">
    <property type="entry name" value="METAL TRANSPORT SYSTEM MEMBRANE PROTEIN CT_069-RELATED"/>
    <property type="match status" value="1"/>
</dbReference>
<dbReference type="GO" id="GO:0043190">
    <property type="term" value="C:ATP-binding cassette (ABC) transporter complex"/>
    <property type="evidence" value="ECO:0007669"/>
    <property type="project" value="InterPro"/>
</dbReference>
<evidence type="ECO:0000313" key="10">
    <source>
        <dbReference type="EMBL" id="MBB6041077.1"/>
    </source>
</evidence>
<comment type="caution">
    <text evidence="10">The sequence shown here is derived from an EMBL/GenBank/DDBJ whole genome shotgun (WGS) entry which is preliminary data.</text>
</comment>
<feature type="transmembrane region" description="Helical" evidence="9">
    <location>
        <begin position="229"/>
        <end position="248"/>
    </location>
</feature>
<protein>
    <submittedName>
        <fullName evidence="10">Manganese/zinc/iron transport system permease protein</fullName>
    </submittedName>
</protein>
<feature type="transmembrane region" description="Helical" evidence="9">
    <location>
        <begin position="145"/>
        <end position="164"/>
    </location>
</feature>
<feature type="transmembrane region" description="Helical" evidence="9">
    <location>
        <begin position="94"/>
        <end position="113"/>
    </location>
</feature>
<dbReference type="SUPFAM" id="SSF81345">
    <property type="entry name" value="ABC transporter involved in vitamin B12 uptake, BtuC"/>
    <property type="match status" value="1"/>
</dbReference>
<feature type="transmembrane region" description="Helical" evidence="9">
    <location>
        <begin position="184"/>
        <end position="217"/>
    </location>
</feature>
<keyword evidence="7 9" id="KW-0472">Membrane</keyword>
<dbReference type="AlphaFoldDB" id="A0A7W9SFA8"/>
<dbReference type="RefSeq" id="WP_183683618.1">
    <property type="nucleotide sequence ID" value="NZ_JACHHH010000004.1"/>
</dbReference>
<gene>
    <name evidence="10" type="ORF">HNQ46_001049</name>
</gene>
<sequence>MFFLSYDFFVIALPLGVLALSAALIGGILLYKKQSLLGDALGHGTYPGVILAYMLFATKSPKILALGAAFTAFCTLRIIQSLTKGGQGMRGESALALSLSGMFGLGMVLKTVITGNPHFAKASQSGLKSFLFGSAAFLQKEDFVLILFWSLFSLSLFFLFRRAFCLYCFDPEYGEFLGVEERKMHILLRFLLIPLLALGIKMLGVLLMASFLVLPMLFARELSGRRNVIFLLAGLLSLFYSLLGTGLSLSQKGFSTGAGIIVLMGGSLMLLLILKELRAGIQSLGHKTLS</sequence>
<keyword evidence="6 9" id="KW-1133">Transmembrane helix</keyword>
<evidence type="ECO:0000256" key="7">
    <source>
        <dbReference type="ARBA" id="ARBA00023136"/>
    </source>
</evidence>
<evidence type="ECO:0000256" key="2">
    <source>
        <dbReference type="ARBA" id="ARBA00008034"/>
    </source>
</evidence>
<keyword evidence="4" id="KW-1003">Cell membrane</keyword>
<reference evidence="10 11" key="1">
    <citation type="submission" date="2020-08" db="EMBL/GenBank/DDBJ databases">
        <title>Genomic Encyclopedia of Type Strains, Phase IV (KMG-IV): sequencing the most valuable type-strain genomes for metagenomic binning, comparative biology and taxonomic classification.</title>
        <authorList>
            <person name="Goeker M."/>
        </authorList>
    </citation>
    <scope>NUCLEOTIDE SEQUENCE [LARGE SCALE GENOMIC DNA]</scope>
    <source>
        <strain evidence="10 11">DSM 17245</strain>
    </source>
</reference>
<evidence type="ECO:0000256" key="5">
    <source>
        <dbReference type="ARBA" id="ARBA00022692"/>
    </source>
</evidence>
<keyword evidence="3 8" id="KW-0813">Transport</keyword>
<dbReference type="GeneID" id="85014601"/>
<dbReference type="InterPro" id="IPR001626">
    <property type="entry name" value="ABC_TroCD"/>
</dbReference>
<evidence type="ECO:0000256" key="4">
    <source>
        <dbReference type="ARBA" id="ARBA00022475"/>
    </source>
</evidence>
<comment type="subcellular location">
    <subcellularLocation>
        <location evidence="1 8">Cell membrane</location>
        <topology evidence="1 8">Multi-pass membrane protein</topology>
    </subcellularLocation>
</comment>
<dbReference type="GO" id="GO:0055085">
    <property type="term" value="P:transmembrane transport"/>
    <property type="evidence" value="ECO:0007669"/>
    <property type="project" value="InterPro"/>
</dbReference>
<feature type="transmembrane region" description="Helical" evidence="9">
    <location>
        <begin position="254"/>
        <end position="274"/>
    </location>
</feature>
<name>A0A7W9SFA8_9FIRM</name>
<evidence type="ECO:0000256" key="9">
    <source>
        <dbReference type="SAM" id="Phobius"/>
    </source>
</evidence>
<proteinExistence type="inferred from homology"/>
<dbReference type="InterPro" id="IPR037294">
    <property type="entry name" value="ABC_BtuC-like"/>
</dbReference>
<dbReference type="GO" id="GO:0010043">
    <property type="term" value="P:response to zinc ion"/>
    <property type="evidence" value="ECO:0007669"/>
    <property type="project" value="TreeGrafter"/>
</dbReference>
<dbReference type="Pfam" id="PF00950">
    <property type="entry name" value="ABC-3"/>
    <property type="match status" value="1"/>
</dbReference>
<accession>A0A7W9SFA8</accession>
<comment type="similarity">
    <text evidence="2 8">Belongs to the ABC-3 integral membrane protein family.</text>
</comment>
<feature type="transmembrane region" description="Helical" evidence="9">
    <location>
        <begin position="6"/>
        <end position="29"/>
    </location>
</feature>
<organism evidence="10 11">
    <name type="scientific">Oribacterium sinus</name>
    <dbReference type="NCBI Taxonomy" id="237576"/>
    <lineage>
        <taxon>Bacteria</taxon>
        <taxon>Bacillati</taxon>
        <taxon>Bacillota</taxon>
        <taxon>Clostridia</taxon>
        <taxon>Lachnospirales</taxon>
        <taxon>Lachnospiraceae</taxon>
        <taxon>Oribacterium</taxon>
    </lineage>
</organism>
<keyword evidence="5 8" id="KW-0812">Transmembrane</keyword>
<dbReference type="Gene3D" id="1.10.3470.10">
    <property type="entry name" value="ABC transporter involved in vitamin B12 uptake, BtuC"/>
    <property type="match status" value="1"/>
</dbReference>
<evidence type="ECO:0000256" key="6">
    <source>
        <dbReference type="ARBA" id="ARBA00022989"/>
    </source>
</evidence>
<dbReference type="EMBL" id="JACHHH010000004">
    <property type="protein sequence ID" value="MBB6041077.1"/>
    <property type="molecule type" value="Genomic_DNA"/>
</dbReference>